<evidence type="ECO:0000313" key="3">
    <source>
        <dbReference type="Proteomes" id="UP000700596"/>
    </source>
</evidence>
<name>A0A9P9DBN4_9PLEO</name>
<feature type="non-terminal residue" evidence="2">
    <location>
        <position position="55"/>
    </location>
</feature>
<keyword evidence="3" id="KW-1185">Reference proteome</keyword>
<protein>
    <submittedName>
        <fullName evidence="2">Uncharacterized protein</fullName>
    </submittedName>
</protein>
<proteinExistence type="predicted"/>
<dbReference type="Proteomes" id="UP000700596">
    <property type="component" value="Unassembled WGS sequence"/>
</dbReference>
<feature type="region of interest" description="Disordered" evidence="1">
    <location>
        <begin position="1"/>
        <end position="35"/>
    </location>
</feature>
<accession>A0A9P9DBN4</accession>
<comment type="caution">
    <text evidence="2">The sequence shown here is derived from an EMBL/GenBank/DDBJ whole genome shotgun (WGS) entry which is preliminary data.</text>
</comment>
<evidence type="ECO:0000313" key="2">
    <source>
        <dbReference type="EMBL" id="KAH7116271.1"/>
    </source>
</evidence>
<organism evidence="2 3">
    <name type="scientific">Dendryphion nanum</name>
    <dbReference type="NCBI Taxonomy" id="256645"/>
    <lineage>
        <taxon>Eukaryota</taxon>
        <taxon>Fungi</taxon>
        <taxon>Dikarya</taxon>
        <taxon>Ascomycota</taxon>
        <taxon>Pezizomycotina</taxon>
        <taxon>Dothideomycetes</taxon>
        <taxon>Pleosporomycetidae</taxon>
        <taxon>Pleosporales</taxon>
        <taxon>Torulaceae</taxon>
        <taxon>Dendryphion</taxon>
    </lineage>
</organism>
<dbReference type="AlphaFoldDB" id="A0A9P9DBN4"/>
<gene>
    <name evidence="2" type="ORF">B0J11DRAFT_443447</name>
</gene>
<sequence length="55" mass="6118">MSSGNTLKRPGGRPKKHSTAAAAAEAKKESNRRRYRRARQLLGPVEFIAYEPPLP</sequence>
<evidence type="ECO:0000256" key="1">
    <source>
        <dbReference type="SAM" id="MobiDB-lite"/>
    </source>
</evidence>
<reference evidence="2" key="1">
    <citation type="journal article" date="2021" name="Nat. Commun.">
        <title>Genetic determinants of endophytism in the Arabidopsis root mycobiome.</title>
        <authorList>
            <person name="Mesny F."/>
            <person name="Miyauchi S."/>
            <person name="Thiergart T."/>
            <person name="Pickel B."/>
            <person name="Atanasova L."/>
            <person name="Karlsson M."/>
            <person name="Huettel B."/>
            <person name="Barry K.W."/>
            <person name="Haridas S."/>
            <person name="Chen C."/>
            <person name="Bauer D."/>
            <person name="Andreopoulos W."/>
            <person name="Pangilinan J."/>
            <person name="LaButti K."/>
            <person name="Riley R."/>
            <person name="Lipzen A."/>
            <person name="Clum A."/>
            <person name="Drula E."/>
            <person name="Henrissat B."/>
            <person name="Kohler A."/>
            <person name="Grigoriev I.V."/>
            <person name="Martin F.M."/>
            <person name="Hacquard S."/>
        </authorList>
    </citation>
    <scope>NUCLEOTIDE SEQUENCE</scope>
    <source>
        <strain evidence="2">MPI-CAGE-CH-0243</strain>
    </source>
</reference>
<dbReference type="EMBL" id="JAGMWT010000015">
    <property type="protein sequence ID" value="KAH7116271.1"/>
    <property type="molecule type" value="Genomic_DNA"/>
</dbReference>